<sequence>MAAGTERGPALIRSSMDAARCSSSACRDSGPDSAWASAVNCASTASMRSVSAGGRLAAPAASLIACHAARRRNNSAASLAYQEVA</sequence>
<dbReference type="EMBL" id="JAANIU010011829">
    <property type="protein sequence ID" value="KAG1530795.1"/>
    <property type="molecule type" value="Genomic_DNA"/>
</dbReference>
<evidence type="ECO:0000313" key="1">
    <source>
        <dbReference type="EMBL" id="KAG1530795.1"/>
    </source>
</evidence>
<dbReference type="AlphaFoldDB" id="A0A9P7C0S7"/>
<organism evidence="1 2">
    <name type="scientific">Rhizopus delemar</name>
    <dbReference type="NCBI Taxonomy" id="936053"/>
    <lineage>
        <taxon>Eukaryota</taxon>
        <taxon>Fungi</taxon>
        <taxon>Fungi incertae sedis</taxon>
        <taxon>Mucoromycota</taxon>
        <taxon>Mucoromycotina</taxon>
        <taxon>Mucoromycetes</taxon>
        <taxon>Mucorales</taxon>
        <taxon>Mucorineae</taxon>
        <taxon>Rhizopodaceae</taxon>
        <taxon>Rhizopus</taxon>
    </lineage>
</organism>
<reference evidence="1 2" key="1">
    <citation type="journal article" date="2020" name="Microb. Genom.">
        <title>Genetic diversity of clinical and environmental Mucorales isolates obtained from an investigation of mucormycosis cases among solid organ transplant recipients.</title>
        <authorList>
            <person name="Nguyen M.H."/>
            <person name="Kaul D."/>
            <person name="Muto C."/>
            <person name="Cheng S.J."/>
            <person name="Richter R.A."/>
            <person name="Bruno V.M."/>
            <person name="Liu G."/>
            <person name="Beyhan S."/>
            <person name="Sundermann A.J."/>
            <person name="Mounaud S."/>
            <person name="Pasculle A.W."/>
            <person name="Nierman W.C."/>
            <person name="Driscoll E."/>
            <person name="Cumbie R."/>
            <person name="Clancy C.J."/>
            <person name="Dupont C.L."/>
        </authorList>
    </citation>
    <scope>NUCLEOTIDE SEQUENCE [LARGE SCALE GENOMIC DNA]</scope>
    <source>
        <strain evidence="1 2">GL24</strain>
    </source>
</reference>
<accession>A0A9P7C0S7</accession>
<evidence type="ECO:0000313" key="2">
    <source>
        <dbReference type="Proteomes" id="UP000740926"/>
    </source>
</evidence>
<comment type="caution">
    <text evidence="1">The sequence shown here is derived from an EMBL/GenBank/DDBJ whole genome shotgun (WGS) entry which is preliminary data.</text>
</comment>
<protein>
    <submittedName>
        <fullName evidence="1">Uncharacterized protein</fullName>
    </submittedName>
</protein>
<keyword evidence="2" id="KW-1185">Reference proteome</keyword>
<name>A0A9P7C0S7_9FUNG</name>
<dbReference type="Proteomes" id="UP000740926">
    <property type="component" value="Unassembled WGS sequence"/>
</dbReference>
<gene>
    <name evidence="1" type="ORF">G6F50_017081</name>
</gene>
<proteinExistence type="predicted"/>